<evidence type="ECO:0000313" key="15">
    <source>
        <dbReference type="Proteomes" id="UP000215999"/>
    </source>
</evidence>
<dbReference type="Proteomes" id="UP001170624">
    <property type="component" value="Unassembled WGS sequence"/>
</dbReference>
<evidence type="ECO:0000256" key="6">
    <source>
        <dbReference type="ARBA" id="ARBA00022801"/>
    </source>
</evidence>
<dbReference type="NCBIfam" id="TIGR00054">
    <property type="entry name" value="RIP metalloprotease RseP"/>
    <property type="match status" value="1"/>
</dbReference>
<evidence type="ECO:0000313" key="16">
    <source>
        <dbReference type="Proteomes" id="UP001170624"/>
    </source>
</evidence>
<evidence type="ECO:0000256" key="10">
    <source>
        <dbReference type="ARBA" id="ARBA00023136"/>
    </source>
</evidence>
<dbReference type="GO" id="GO:0006508">
    <property type="term" value="P:proteolysis"/>
    <property type="evidence" value="ECO:0007669"/>
    <property type="project" value="UniProtKB-KW"/>
</dbReference>
<feature type="domain" description="PDZ" evidence="12">
    <location>
        <begin position="115"/>
        <end position="186"/>
    </location>
</feature>
<keyword evidence="4 13" id="KW-0645">Protease</keyword>
<feature type="transmembrane region" description="Helical" evidence="11">
    <location>
        <begin position="389"/>
        <end position="411"/>
    </location>
</feature>
<feature type="transmembrane region" description="Helical" evidence="11">
    <location>
        <begin position="6"/>
        <end position="29"/>
    </location>
</feature>
<keyword evidence="6 11" id="KW-0378">Hydrolase</keyword>
<dbReference type="InterPro" id="IPR041489">
    <property type="entry name" value="PDZ_6"/>
</dbReference>
<evidence type="ECO:0000256" key="3">
    <source>
        <dbReference type="ARBA" id="ARBA00007931"/>
    </source>
</evidence>
<evidence type="ECO:0000256" key="8">
    <source>
        <dbReference type="ARBA" id="ARBA00022989"/>
    </source>
</evidence>
<sequence>MTGILWNLGAFLVALGVLIAVHEFGHFWVARRCGVFVERFSIGFGKAIWQKKGKDGTEYTLAMIPLGGYVKMLDERVDDVPEHRRQQAFNNKTLWQRSAIVAAGPIANFIFAIFAYWVVYLIGVPAVKPVIGDIAPQSIAATAGIEPGMELKSISGIKTADWESVNMAMISHIGDKKMVITATEPEGGATVERTLDLEYWHFDPETERVMTSLGMKPYTPKITLSISQLVDGGAAIDADMRLNDRITAIDGQPVTQWQQVVDAVRSHPEQALIIEVSRQSQLVDSAEVAPETKLVTLTLTPKARTLADGEVIGYAGFAPELEPWPESYRLNLQFGPIEAVGKATEKTWQLVTLTFDMVTKLVTGDVAVKNLSGPISIAKGAGMTADYGLVYFLGFLALISVNLGIVNLLPLPVLDGGHLMFFAIEAVTRRPVSERVQDIGYRVGSAILVALMAVALFNDFTRL</sequence>
<dbReference type="InterPro" id="IPR036034">
    <property type="entry name" value="PDZ_sf"/>
</dbReference>
<organism evidence="13 16">
    <name type="scientific">Photobacterium sanguinicancri</name>
    <dbReference type="NCBI Taxonomy" id="875932"/>
    <lineage>
        <taxon>Bacteria</taxon>
        <taxon>Pseudomonadati</taxon>
        <taxon>Pseudomonadota</taxon>
        <taxon>Gammaproteobacteria</taxon>
        <taxon>Vibrionales</taxon>
        <taxon>Vibrionaceae</taxon>
        <taxon>Photobacterium</taxon>
    </lineage>
</organism>
<protein>
    <recommendedName>
        <fullName evidence="11">Zinc metalloprotease</fullName>
        <ecNumber evidence="11">3.4.24.-</ecNumber>
    </recommendedName>
</protein>
<dbReference type="CDD" id="cd06163">
    <property type="entry name" value="S2P-M50_PDZ_RseP-like"/>
    <property type="match status" value="2"/>
</dbReference>
<dbReference type="GO" id="GO:0016020">
    <property type="term" value="C:membrane"/>
    <property type="evidence" value="ECO:0007669"/>
    <property type="project" value="UniProtKB-SubCell"/>
</dbReference>
<reference evidence="14 15" key="1">
    <citation type="journal article" date="2016" name="Antonie Van Leeuwenhoek">
        <title>Photobacterium sanguinicancri sp. nov. isolated from marine animals.</title>
        <authorList>
            <person name="Gomez-Gil B."/>
            <person name="Roque A."/>
            <person name="Rotllant G."/>
            <person name="Romalde J.L."/>
            <person name="Doce A."/>
            <person name="Eggermont M."/>
            <person name="Defoirdt T."/>
        </authorList>
    </citation>
    <scope>NUCLEOTIDE SEQUENCE [LARGE SCALE GENOMIC DNA]</scope>
    <source>
        <strain evidence="14 15">CAIM 1827</strain>
    </source>
</reference>
<evidence type="ECO:0000256" key="2">
    <source>
        <dbReference type="ARBA" id="ARBA00004141"/>
    </source>
</evidence>
<evidence type="ECO:0000313" key="13">
    <source>
        <dbReference type="EMBL" id="MDO6544828.1"/>
    </source>
</evidence>
<gene>
    <name evidence="13" type="primary">rseP</name>
    <name evidence="14" type="ORF">ASV53_01475</name>
    <name evidence="13" type="ORF">Q4568_20030</name>
</gene>
<reference evidence="13" key="3">
    <citation type="submission" date="2023-07" db="EMBL/GenBank/DDBJ databases">
        <title>Genome content predicts the carbon catabolic preferences of heterotrophic bacteria.</title>
        <authorList>
            <person name="Gralka M."/>
        </authorList>
    </citation>
    <scope>NUCLEOTIDE SEQUENCE</scope>
    <source>
        <strain evidence="13">G2M05</strain>
    </source>
</reference>
<keyword evidence="10 11" id="KW-0472">Membrane</keyword>
<accession>A0AAW7YC19</accession>
<keyword evidence="11" id="KW-0479">Metal-binding</keyword>
<name>A0AAW7YC19_9GAMM</name>
<feature type="transmembrane region" description="Helical" evidence="11">
    <location>
        <begin position="99"/>
        <end position="119"/>
    </location>
</feature>
<dbReference type="PANTHER" id="PTHR42837:SF2">
    <property type="entry name" value="MEMBRANE METALLOPROTEASE ARASP2, CHLOROPLASTIC-RELATED"/>
    <property type="match status" value="1"/>
</dbReference>
<dbReference type="EC" id="3.4.24.-" evidence="11"/>
<dbReference type="SMART" id="SM00228">
    <property type="entry name" value="PDZ"/>
    <property type="match status" value="2"/>
</dbReference>
<dbReference type="PANTHER" id="PTHR42837">
    <property type="entry name" value="REGULATOR OF SIGMA-E PROTEASE RSEP"/>
    <property type="match status" value="1"/>
</dbReference>
<dbReference type="RefSeq" id="WP_062690238.1">
    <property type="nucleotide sequence ID" value="NZ_AP024850.1"/>
</dbReference>
<evidence type="ECO:0000256" key="11">
    <source>
        <dbReference type="RuleBase" id="RU362031"/>
    </source>
</evidence>
<dbReference type="EMBL" id="NOIF01000004">
    <property type="protein sequence ID" value="OZS45731.1"/>
    <property type="molecule type" value="Genomic_DNA"/>
</dbReference>
<feature type="domain" description="PDZ" evidence="12">
    <location>
        <begin position="207"/>
        <end position="280"/>
    </location>
</feature>
<dbReference type="GO" id="GO:0004222">
    <property type="term" value="F:metalloendopeptidase activity"/>
    <property type="evidence" value="ECO:0007669"/>
    <property type="project" value="InterPro"/>
</dbReference>
<evidence type="ECO:0000313" key="14">
    <source>
        <dbReference type="EMBL" id="OZS45731.1"/>
    </source>
</evidence>
<dbReference type="AlphaFoldDB" id="A0AAW7YC19"/>
<dbReference type="InterPro" id="IPR004387">
    <property type="entry name" value="Pept_M50_Zn"/>
</dbReference>
<reference evidence="14" key="2">
    <citation type="submission" date="2017-07" db="EMBL/GenBank/DDBJ databases">
        <authorList>
            <person name="Gomez-Gil B."/>
            <person name="Enciso-Ibarra K."/>
        </authorList>
    </citation>
    <scope>NUCLEOTIDE SEQUENCE</scope>
    <source>
        <strain evidence="14">CAIM 1827</strain>
    </source>
</reference>
<dbReference type="GO" id="GO:0046872">
    <property type="term" value="F:metal ion binding"/>
    <property type="evidence" value="ECO:0007669"/>
    <property type="project" value="UniProtKB-KW"/>
</dbReference>
<dbReference type="SUPFAM" id="SSF50156">
    <property type="entry name" value="PDZ domain-like"/>
    <property type="match status" value="2"/>
</dbReference>
<evidence type="ECO:0000256" key="1">
    <source>
        <dbReference type="ARBA" id="ARBA00001947"/>
    </source>
</evidence>
<comment type="cofactor">
    <cofactor evidence="1 11">
        <name>Zn(2+)</name>
        <dbReference type="ChEBI" id="CHEBI:29105"/>
    </cofactor>
</comment>
<dbReference type="Gene3D" id="2.30.42.10">
    <property type="match status" value="2"/>
</dbReference>
<dbReference type="EMBL" id="JAUOPU010000032">
    <property type="protein sequence ID" value="MDO6544828.1"/>
    <property type="molecule type" value="Genomic_DNA"/>
</dbReference>
<evidence type="ECO:0000259" key="12">
    <source>
        <dbReference type="SMART" id="SM00228"/>
    </source>
</evidence>
<dbReference type="Pfam" id="PF02163">
    <property type="entry name" value="Peptidase_M50"/>
    <property type="match status" value="1"/>
</dbReference>
<keyword evidence="15" id="KW-1185">Reference proteome</keyword>
<evidence type="ECO:0000256" key="7">
    <source>
        <dbReference type="ARBA" id="ARBA00022833"/>
    </source>
</evidence>
<comment type="subcellular location">
    <subcellularLocation>
        <location evidence="2">Membrane</location>
        <topology evidence="2">Multi-pass membrane protein</topology>
    </subcellularLocation>
</comment>
<keyword evidence="7 11" id="KW-0862">Zinc</keyword>
<dbReference type="InterPro" id="IPR001478">
    <property type="entry name" value="PDZ"/>
</dbReference>
<keyword evidence="8 11" id="KW-1133">Transmembrane helix</keyword>
<dbReference type="CDD" id="cd23082">
    <property type="entry name" value="cpPDZ1_EcRseP-like"/>
    <property type="match status" value="1"/>
</dbReference>
<evidence type="ECO:0000256" key="9">
    <source>
        <dbReference type="ARBA" id="ARBA00023049"/>
    </source>
</evidence>
<feature type="transmembrane region" description="Helical" evidence="11">
    <location>
        <begin position="439"/>
        <end position="457"/>
    </location>
</feature>
<keyword evidence="9 11" id="KW-0482">Metalloprotease</keyword>
<proteinExistence type="inferred from homology"/>
<dbReference type="InterPro" id="IPR008915">
    <property type="entry name" value="Peptidase_M50"/>
</dbReference>
<dbReference type="Pfam" id="PF17820">
    <property type="entry name" value="PDZ_6"/>
    <property type="match status" value="1"/>
</dbReference>
<evidence type="ECO:0000256" key="5">
    <source>
        <dbReference type="ARBA" id="ARBA00022692"/>
    </source>
</evidence>
<comment type="caution">
    <text evidence="13">The sequence shown here is derived from an EMBL/GenBank/DDBJ whole genome shotgun (WGS) entry which is preliminary data.</text>
</comment>
<keyword evidence="5 11" id="KW-0812">Transmembrane</keyword>
<dbReference type="Proteomes" id="UP000215999">
    <property type="component" value="Unassembled WGS sequence"/>
</dbReference>
<evidence type="ECO:0000256" key="4">
    <source>
        <dbReference type="ARBA" id="ARBA00022670"/>
    </source>
</evidence>
<comment type="similarity">
    <text evidence="3 11">Belongs to the peptidase M50B family.</text>
</comment>
<dbReference type="NCBIfam" id="NF008046">
    <property type="entry name" value="PRK10779.1"/>
    <property type="match status" value="1"/>
</dbReference>